<evidence type="ECO:0000256" key="4">
    <source>
        <dbReference type="PIRSR" id="PIRSR000390-2"/>
    </source>
</evidence>
<dbReference type="AlphaFoldDB" id="A0A1T5BMC1"/>
<proteinExistence type="inferred from homology"/>
<gene>
    <name evidence="6" type="ORF">SAMN05660841_00794</name>
</gene>
<dbReference type="PANTHER" id="PTHR30244">
    <property type="entry name" value="TRANSAMINASE"/>
    <property type="match status" value="1"/>
</dbReference>
<organism evidence="6 7">
    <name type="scientific">Sphingobacterium nematocida</name>
    <dbReference type="NCBI Taxonomy" id="1513896"/>
    <lineage>
        <taxon>Bacteria</taxon>
        <taxon>Pseudomonadati</taxon>
        <taxon>Bacteroidota</taxon>
        <taxon>Sphingobacteriia</taxon>
        <taxon>Sphingobacteriales</taxon>
        <taxon>Sphingobacteriaceae</taxon>
        <taxon>Sphingobacterium</taxon>
    </lineage>
</organism>
<feature type="modified residue" description="N6-(pyridoxal phosphate)lysine" evidence="4">
    <location>
        <position position="181"/>
    </location>
</feature>
<evidence type="ECO:0000256" key="3">
    <source>
        <dbReference type="PIRSR" id="PIRSR000390-1"/>
    </source>
</evidence>
<evidence type="ECO:0000313" key="6">
    <source>
        <dbReference type="EMBL" id="SKB48237.1"/>
    </source>
</evidence>
<sequence length="388" mass="44052">MIPVTKPFLPRVEEFENYVKSIWDRQWLTNNGPLVNDLELKLKQYLNLDYLLYVSNGTIALQMAIRALELKGEVITTPFSFVATTNSILWQGCKPVYVDIDPDTFNIDPNKIEAAITPKTSAILATHVYGNPCNIDAIQSIADKHGLKVIYDAAHCFGTKYKNRSVFEYGDISTTSFHATKLFHTIEGGAVFTKKPELLEKMAFMRNFGYSGPDTLALAGINAKNSEFHAAMGLCNLGHIDAILEKRRSLSLHYRENLKKLKVKFQFIDSAPDYNYAYCPILFDSEELMHDCIVKLELAGVYCRRYFFPSLATLPFVSRKRMPVCDSVVKRIVCLPLYDTLTIPDLDMISRILLRAQKYPVKTINTQKGFGELIANRIEKVINGHEKK</sequence>
<accession>A0A1T5BMC1</accession>
<dbReference type="SUPFAM" id="SSF53383">
    <property type="entry name" value="PLP-dependent transferases"/>
    <property type="match status" value="1"/>
</dbReference>
<evidence type="ECO:0000256" key="2">
    <source>
        <dbReference type="ARBA" id="ARBA00037999"/>
    </source>
</evidence>
<dbReference type="CDD" id="cd00616">
    <property type="entry name" value="AHBA_syn"/>
    <property type="match status" value="1"/>
</dbReference>
<evidence type="ECO:0000256" key="5">
    <source>
        <dbReference type="RuleBase" id="RU004508"/>
    </source>
</evidence>
<dbReference type="Gene3D" id="3.40.640.10">
    <property type="entry name" value="Type I PLP-dependent aspartate aminotransferase-like (Major domain)"/>
    <property type="match status" value="1"/>
</dbReference>
<feature type="active site" description="Proton acceptor" evidence="3">
    <location>
        <position position="181"/>
    </location>
</feature>
<dbReference type="EMBL" id="FUZF01000002">
    <property type="protein sequence ID" value="SKB48237.1"/>
    <property type="molecule type" value="Genomic_DNA"/>
</dbReference>
<evidence type="ECO:0000313" key="7">
    <source>
        <dbReference type="Proteomes" id="UP000190150"/>
    </source>
</evidence>
<dbReference type="GO" id="GO:0008483">
    <property type="term" value="F:transaminase activity"/>
    <property type="evidence" value="ECO:0007669"/>
    <property type="project" value="TreeGrafter"/>
</dbReference>
<keyword evidence="7" id="KW-1185">Reference proteome</keyword>
<reference evidence="7" key="1">
    <citation type="submission" date="2017-02" db="EMBL/GenBank/DDBJ databases">
        <authorList>
            <person name="Varghese N."/>
            <person name="Submissions S."/>
        </authorList>
    </citation>
    <scope>NUCLEOTIDE SEQUENCE [LARGE SCALE GENOMIC DNA]</scope>
    <source>
        <strain evidence="7">DSM 24091</strain>
    </source>
</reference>
<dbReference type="PANTHER" id="PTHR30244:SF9">
    <property type="entry name" value="PROTEIN RV3402C"/>
    <property type="match status" value="1"/>
</dbReference>
<dbReference type="PIRSF" id="PIRSF000390">
    <property type="entry name" value="PLP_StrS"/>
    <property type="match status" value="1"/>
</dbReference>
<dbReference type="InterPro" id="IPR015421">
    <property type="entry name" value="PyrdxlP-dep_Trfase_major"/>
</dbReference>
<dbReference type="GO" id="GO:0000271">
    <property type="term" value="P:polysaccharide biosynthetic process"/>
    <property type="evidence" value="ECO:0007669"/>
    <property type="project" value="TreeGrafter"/>
</dbReference>
<dbReference type="GO" id="GO:0030170">
    <property type="term" value="F:pyridoxal phosphate binding"/>
    <property type="evidence" value="ECO:0007669"/>
    <property type="project" value="TreeGrafter"/>
</dbReference>
<dbReference type="OrthoDB" id="9810913at2"/>
<dbReference type="InterPro" id="IPR015424">
    <property type="entry name" value="PyrdxlP-dep_Trfase"/>
</dbReference>
<dbReference type="InterPro" id="IPR000653">
    <property type="entry name" value="DegT/StrS_aminotransferase"/>
</dbReference>
<protein>
    <submittedName>
        <fullName evidence="6">dTDP-4-amino-4,6-dideoxygalactose transaminase</fullName>
    </submittedName>
</protein>
<dbReference type="Pfam" id="PF01041">
    <property type="entry name" value="DegT_DnrJ_EryC1"/>
    <property type="match status" value="1"/>
</dbReference>
<comment type="similarity">
    <text evidence="2 5">Belongs to the DegT/DnrJ/EryC1 family.</text>
</comment>
<name>A0A1T5BMC1_9SPHI</name>
<dbReference type="STRING" id="1513896.SAMN05660841_00794"/>
<evidence type="ECO:0000256" key="1">
    <source>
        <dbReference type="ARBA" id="ARBA00022898"/>
    </source>
</evidence>
<keyword evidence="1 4" id="KW-0663">Pyridoxal phosphate</keyword>
<dbReference type="Proteomes" id="UP000190150">
    <property type="component" value="Unassembled WGS sequence"/>
</dbReference>
<dbReference type="RefSeq" id="WP_079641402.1">
    <property type="nucleotide sequence ID" value="NZ_FUZF01000002.1"/>
</dbReference>